<keyword evidence="3" id="KW-1185">Reference proteome</keyword>
<keyword evidence="1" id="KW-0472">Membrane</keyword>
<accession>A0ABT5NSV2</accession>
<gene>
    <name evidence="2" type="ORF">M5G11_11870</name>
</gene>
<feature type="transmembrane region" description="Helical" evidence="1">
    <location>
        <begin position="107"/>
        <end position="126"/>
    </location>
</feature>
<keyword evidence="1" id="KW-1133">Transmembrane helix</keyword>
<keyword evidence="1" id="KW-0812">Transmembrane</keyword>
<evidence type="ECO:0000313" key="3">
    <source>
        <dbReference type="Proteomes" id="UP001148203"/>
    </source>
</evidence>
<feature type="transmembrane region" description="Helical" evidence="1">
    <location>
        <begin position="41"/>
        <end position="61"/>
    </location>
</feature>
<dbReference type="EMBL" id="JAMDGY010000027">
    <property type="protein sequence ID" value="MDD0991234.1"/>
    <property type="molecule type" value="Genomic_DNA"/>
</dbReference>
<sequence>MARYYVSITLLIYLLALCFDAVRMTGGNSMAALQMLIYGPWGVVFGMFGWFANPLLGLALLLRRRFRWPSLVIAGWALYLALASWNLDRLPNNRSYDFFDVTGFAAGYYLWVLAIAAFCAGQAWWCYRGRDEVPRWSLPDGGLAVLLVAVVVMATQNDSLRFKLERAFEPPPSWQYEAPRRDEAI</sequence>
<proteinExistence type="predicted"/>
<organism evidence="2 3">
    <name type="scientific">Pseudomonas fontis</name>
    <dbReference type="NCBI Taxonomy" id="2942633"/>
    <lineage>
        <taxon>Bacteria</taxon>
        <taxon>Pseudomonadati</taxon>
        <taxon>Pseudomonadota</taxon>
        <taxon>Gammaproteobacteria</taxon>
        <taxon>Pseudomonadales</taxon>
        <taxon>Pseudomonadaceae</taxon>
        <taxon>Pseudomonas</taxon>
    </lineage>
</organism>
<dbReference type="Proteomes" id="UP001148203">
    <property type="component" value="Unassembled WGS sequence"/>
</dbReference>
<protein>
    <submittedName>
        <fullName evidence="2">Uncharacterized protein</fullName>
    </submittedName>
</protein>
<dbReference type="RefSeq" id="WP_273911680.1">
    <property type="nucleotide sequence ID" value="NZ_JAMDGX010000043.1"/>
</dbReference>
<reference evidence="2 3" key="1">
    <citation type="submission" date="2022-05" db="EMBL/GenBank/DDBJ databases">
        <title>Novel Pseudomonas spp. Isolated from a Rainbow Trout Aquaculture Facility.</title>
        <authorList>
            <person name="Testerman T."/>
            <person name="Graf J."/>
        </authorList>
    </citation>
    <scope>NUCLEOTIDE SEQUENCE [LARGE SCALE GENOMIC DNA]</scope>
    <source>
        <strain evidence="2 3">ID681</strain>
    </source>
</reference>
<feature type="transmembrane region" description="Helical" evidence="1">
    <location>
        <begin position="68"/>
        <end position="87"/>
    </location>
</feature>
<evidence type="ECO:0000256" key="1">
    <source>
        <dbReference type="SAM" id="Phobius"/>
    </source>
</evidence>
<name>A0ABT5NSV2_9PSED</name>
<comment type="caution">
    <text evidence="2">The sequence shown here is derived from an EMBL/GenBank/DDBJ whole genome shotgun (WGS) entry which is preliminary data.</text>
</comment>
<evidence type="ECO:0000313" key="2">
    <source>
        <dbReference type="EMBL" id="MDD0991234.1"/>
    </source>
</evidence>